<dbReference type="CTD" id="25345903"/>
<dbReference type="GeneID" id="25345903"/>
<dbReference type="OrthoDB" id="5874701at2759"/>
<organism evidence="2 3">
    <name type="scientific">Necator americanus</name>
    <name type="common">Human hookworm</name>
    <dbReference type="NCBI Taxonomy" id="51031"/>
    <lineage>
        <taxon>Eukaryota</taxon>
        <taxon>Metazoa</taxon>
        <taxon>Ecdysozoa</taxon>
        <taxon>Nematoda</taxon>
        <taxon>Chromadorea</taxon>
        <taxon>Rhabditida</taxon>
        <taxon>Rhabditina</taxon>
        <taxon>Rhabditomorpha</taxon>
        <taxon>Strongyloidea</taxon>
        <taxon>Ancylostomatidae</taxon>
        <taxon>Bunostominae</taxon>
        <taxon>Necator</taxon>
    </lineage>
</organism>
<proteinExistence type="predicted"/>
<dbReference type="AlphaFoldDB" id="W2TX79"/>
<gene>
    <name evidence="2" type="ORF">NECAME_05871</name>
</gene>
<sequence length="153" mass="17529">MHDFFDDDARVLAEIDNDIRDEPTLPSVQRRKKQKGASKKKSTKSSKTKRKTGKKTGKGKKRKTKSKRHSRKSKRTVAKQGPMDAFVSRRGTIRDPVARLSLLGAGLEPVAEEDPLITENSRRFDRPLLRRRDEEISAFRNEVMEEEKPVVDS</sequence>
<feature type="non-terminal residue" evidence="2">
    <location>
        <position position="153"/>
    </location>
</feature>
<evidence type="ECO:0000313" key="2">
    <source>
        <dbReference type="EMBL" id="ETN86695.1"/>
    </source>
</evidence>
<dbReference type="Proteomes" id="UP000053676">
    <property type="component" value="Unassembled WGS sequence"/>
</dbReference>
<keyword evidence="3" id="KW-1185">Reference proteome</keyword>
<feature type="region of interest" description="Disordered" evidence="1">
    <location>
        <begin position="15"/>
        <end position="90"/>
    </location>
</feature>
<protein>
    <submittedName>
        <fullName evidence="2">Uncharacterized protein</fullName>
    </submittedName>
</protein>
<name>W2TX79_NECAM</name>
<dbReference type="KEGG" id="nai:NECAME_05871"/>
<accession>W2TX79</accession>
<feature type="compositionally biased region" description="Basic residues" evidence="1">
    <location>
        <begin position="29"/>
        <end position="77"/>
    </location>
</feature>
<reference evidence="3" key="1">
    <citation type="journal article" date="2014" name="Nat. Genet.">
        <title>Genome of the human hookworm Necator americanus.</title>
        <authorList>
            <person name="Tang Y.T."/>
            <person name="Gao X."/>
            <person name="Rosa B.A."/>
            <person name="Abubucker S."/>
            <person name="Hallsworth-Pepin K."/>
            <person name="Martin J."/>
            <person name="Tyagi R."/>
            <person name="Heizer E."/>
            <person name="Zhang X."/>
            <person name="Bhonagiri-Palsikar V."/>
            <person name="Minx P."/>
            <person name="Warren W.C."/>
            <person name="Wang Q."/>
            <person name="Zhan B."/>
            <person name="Hotez P.J."/>
            <person name="Sternberg P.W."/>
            <person name="Dougall A."/>
            <person name="Gaze S.T."/>
            <person name="Mulvenna J."/>
            <person name="Sotillo J."/>
            <person name="Ranganathan S."/>
            <person name="Rabelo E.M."/>
            <person name="Wilson R.K."/>
            <person name="Felgner P.L."/>
            <person name="Bethony J."/>
            <person name="Hawdon J.M."/>
            <person name="Gasser R.B."/>
            <person name="Loukas A."/>
            <person name="Mitreva M."/>
        </authorList>
    </citation>
    <scope>NUCLEOTIDE SEQUENCE [LARGE SCALE GENOMIC DNA]</scope>
</reference>
<evidence type="ECO:0000256" key="1">
    <source>
        <dbReference type="SAM" id="MobiDB-lite"/>
    </source>
</evidence>
<evidence type="ECO:0000313" key="3">
    <source>
        <dbReference type="Proteomes" id="UP000053676"/>
    </source>
</evidence>
<dbReference type="EMBL" id="KI657512">
    <property type="protein sequence ID" value="ETN86695.1"/>
    <property type="molecule type" value="Genomic_DNA"/>
</dbReference>